<dbReference type="EMBL" id="JAODYH010000016">
    <property type="protein sequence ID" value="MCT9813106.1"/>
    <property type="molecule type" value="Genomic_DNA"/>
</dbReference>
<dbReference type="RefSeq" id="WP_261502357.1">
    <property type="nucleotide sequence ID" value="NZ_JAODYH010000016.1"/>
</dbReference>
<comment type="caution">
    <text evidence="2">The sequence shown here is derived from an EMBL/GenBank/DDBJ whole genome shotgun (WGS) entry which is preliminary data.</text>
</comment>
<keyword evidence="3" id="KW-1185">Reference proteome</keyword>
<reference evidence="2 3" key="1">
    <citation type="submission" date="2022-09" db="EMBL/GenBank/DDBJ databases">
        <title>Draft genome of isolate Be4.</title>
        <authorList>
            <person name="Sanchez-Castro I."/>
            <person name="Martinez-Rodriguez P."/>
            <person name="Descostes M."/>
            <person name="Merroun M."/>
        </authorList>
    </citation>
    <scope>NUCLEOTIDE SEQUENCE [LARGE SCALE GENOMIC DNA]</scope>
    <source>
        <strain evidence="2 3">Be4</strain>
    </source>
</reference>
<accession>A0ABT2PT55</accession>
<evidence type="ECO:0000313" key="3">
    <source>
        <dbReference type="Proteomes" id="UP001525968"/>
    </source>
</evidence>
<keyword evidence="1" id="KW-0472">Membrane</keyword>
<sequence length="99" mass="10862">MSTPNTASAQRQAYNDLMIKGLTCAIIGLVVLVAPFYMQASDLRNIFLQAYIVGWFALVLGLAFVVQGLLRRNKTNKAAAAALAAQKPSYTSERKKNKR</sequence>
<evidence type="ECO:0000256" key="1">
    <source>
        <dbReference type="SAM" id="Phobius"/>
    </source>
</evidence>
<evidence type="ECO:0000313" key="2">
    <source>
        <dbReference type="EMBL" id="MCT9813106.1"/>
    </source>
</evidence>
<gene>
    <name evidence="2" type="ORF">N0K08_20960</name>
</gene>
<protein>
    <submittedName>
        <fullName evidence="2">Uncharacterized protein</fullName>
    </submittedName>
</protein>
<keyword evidence="1" id="KW-0812">Transmembrane</keyword>
<feature type="transmembrane region" description="Helical" evidence="1">
    <location>
        <begin position="21"/>
        <end position="40"/>
    </location>
</feature>
<proteinExistence type="predicted"/>
<feature type="transmembrane region" description="Helical" evidence="1">
    <location>
        <begin position="46"/>
        <end position="70"/>
    </location>
</feature>
<dbReference type="Proteomes" id="UP001525968">
    <property type="component" value="Unassembled WGS sequence"/>
</dbReference>
<organism evidence="2 3">
    <name type="scientific">Acidovorax bellezanensis</name>
    <dbReference type="NCBI Taxonomy" id="2976702"/>
    <lineage>
        <taxon>Bacteria</taxon>
        <taxon>Pseudomonadati</taxon>
        <taxon>Pseudomonadota</taxon>
        <taxon>Betaproteobacteria</taxon>
        <taxon>Burkholderiales</taxon>
        <taxon>Comamonadaceae</taxon>
        <taxon>Acidovorax</taxon>
    </lineage>
</organism>
<name>A0ABT2PT55_9BURK</name>
<keyword evidence="1" id="KW-1133">Transmembrane helix</keyword>